<reference evidence="2" key="2">
    <citation type="submission" date="2015-01" db="EMBL/GenBank/DDBJ databases">
        <title>Evolutionary Origins and Diversification of the Mycorrhizal Mutualists.</title>
        <authorList>
            <consortium name="DOE Joint Genome Institute"/>
            <consortium name="Mycorrhizal Genomics Consortium"/>
            <person name="Kohler A."/>
            <person name="Kuo A."/>
            <person name="Nagy L.G."/>
            <person name="Floudas D."/>
            <person name="Copeland A."/>
            <person name="Barry K.W."/>
            <person name="Cichocki N."/>
            <person name="Veneault-Fourrey C."/>
            <person name="LaButti K."/>
            <person name="Lindquist E.A."/>
            <person name="Lipzen A."/>
            <person name="Lundell T."/>
            <person name="Morin E."/>
            <person name="Murat C."/>
            <person name="Riley R."/>
            <person name="Ohm R."/>
            <person name="Sun H."/>
            <person name="Tunlid A."/>
            <person name="Henrissat B."/>
            <person name="Grigoriev I.V."/>
            <person name="Hibbett D.S."/>
            <person name="Martin F."/>
        </authorList>
    </citation>
    <scope>NUCLEOTIDE SEQUENCE [LARGE SCALE GENOMIC DNA]</scope>
    <source>
        <strain evidence="2">Marx 270</strain>
    </source>
</reference>
<dbReference type="HOGENOM" id="CLU_1787592_0_0_1"/>
<reference evidence="1 2" key="1">
    <citation type="submission" date="2014-04" db="EMBL/GenBank/DDBJ databases">
        <authorList>
            <consortium name="DOE Joint Genome Institute"/>
            <person name="Kuo A."/>
            <person name="Kohler A."/>
            <person name="Costa M.D."/>
            <person name="Nagy L.G."/>
            <person name="Floudas D."/>
            <person name="Copeland A."/>
            <person name="Barry K.W."/>
            <person name="Cichocki N."/>
            <person name="Veneault-Fourrey C."/>
            <person name="LaButti K."/>
            <person name="Lindquist E.A."/>
            <person name="Lipzen A."/>
            <person name="Lundell T."/>
            <person name="Morin E."/>
            <person name="Murat C."/>
            <person name="Sun H."/>
            <person name="Tunlid A."/>
            <person name="Henrissat B."/>
            <person name="Grigoriev I.V."/>
            <person name="Hibbett D.S."/>
            <person name="Martin F."/>
            <person name="Nordberg H.P."/>
            <person name="Cantor M.N."/>
            <person name="Hua S.X."/>
        </authorList>
    </citation>
    <scope>NUCLEOTIDE SEQUENCE [LARGE SCALE GENOMIC DNA]</scope>
    <source>
        <strain evidence="1 2">Marx 270</strain>
    </source>
</reference>
<dbReference type="Proteomes" id="UP000054217">
    <property type="component" value="Unassembled WGS sequence"/>
</dbReference>
<organism evidence="1 2">
    <name type="scientific">Pisolithus tinctorius Marx 270</name>
    <dbReference type="NCBI Taxonomy" id="870435"/>
    <lineage>
        <taxon>Eukaryota</taxon>
        <taxon>Fungi</taxon>
        <taxon>Dikarya</taxon>
        <taxon>Basidiomycota</taxon>
        <taxon>Agaricomycotina</taxon>
        <taxon>Agaricomycetes</taxon>
        <taxon>Agaricomycetidae</taxon>
        <taxon>Boletales</taxon>
        <taxon>Sclerodermatineae</taxon>
        <taxon>Pisolithaceae</taxon>
        <taxon>Pisolithus</taxon>
    </lineage>
</organism>
<protein>
    <submittedName>
        <fullName evidence="1">Uncharacterized protein</fullName>
    </submittedName>
</protein>
<dbReference type="InParanoid" id="A0A0C3PNH8"/>
<evidence type="ECO:0000313" key="1">
    <source>
        <dbReference type="EMBL" id="KIO09954.1"/>
    </source>
</evidence>
<sequence>MKVRSLGGTSRKWLDCDVIGRRLDPPSLVITDAARRRPCGSMAPGGCDLSVAAESYATSSSDRWLGYSLDKPTSSFRGRSFHGSVICVRTFSDLCCGWHALASYAERSCHVPPLPPFFRASASMGYLTARESSSPFVSTRSSLTP</sequence>
<keyword evidence="2" id="KW-1185">Reference proteome</keyword>
<name>A0A0C3PNH8_PISTI</name>
<evidence type="ECO:0000313" key="2">
    <source>
        <dbReference type="Proteomes" id="UP000054217"/>
    </source>
</evidence>
<dbReference type="AlphaFoldDB" id="A0A0C3PNH8"/>
<dbReference type="EMBL" id="KN831953">
    <property type="protein sequence ID" value="KIO09954.1"/>
    <property type="molecule type" value="Genomic_DNA"/>
</dbReference>
<proteinExistence type="predicted"/>
<accession>A0A0C3PNH8</accession>
<gene>
    <name evidence="1" type="ORF">M404DRAFT_225740</name>
</gene>